<name>A0A6C0H7S0_9ZZZZ</name>
<organism evidence="2">
    <name type="scientific">viral metagenome</name>
    <dbReference type="NCBI Taxonomy" id="1070528"/>
    <lineage>
        <taxon>unclassified sequences</taxon>
        <taxon>metagenomes</taxon>
        <taxon>organismal metagenomes</taxon>
    </lineage>
</organism>
<keyword evidence="1" id="KW-0472">Membrane</keyword>
<keyword evidence="1" id="KW-1133">Transmembrane helix</keyword>
<dbReference type="AlphaFoldDB" id="A0A6C0H7S0"/>
<proteinExistence type="predicted"/>
<accession>A0A6C0H7S0</accession>
<feature type="transmembrane region" description="Helical" evidence="1">
    <location>
        <begin position="12"/>
        <end position="29"/>
    </location>
</feature>
<reference evidence="2" key="1">
    <citation type="journal article" date="2020" name="Nature">
        <title>Giant virus diversity and host interactions through global metagenomics.</title>
        <authorList>
            <person name="Schulz F."/>
            <person name="Roux S."/>
            <person name="Paez-Espino D."/>
            <person name="Jungbluth S."/>
            <person name="Walsh D.A."/>
            <person name="Denef V.J."/>
            <person name="McMahon K.D."/>
            <person name="Konstantinidis K.T."/>
            <person name="Eloe-Fadrosh E.A."/>
            <person name="Kyrpides N.C."/>
            <person name="Woyke T."/>
        </authorList>
    </citation>
    <scope>NUCLEOTIDE SEQUENCE</scope>
    <source>
        <strain evidence="2">GVMAG-M-3300023179-82</strain>
    </source>
</reference>
<protein>
    <submittedName>
        <fullName evidence="2">Uncharacterized protein</fullName>
    </submittedName>
</protein>
<dbReference type="EMBL" id="MN739897">
    <property type="protein sequence ID" value="QHT76554.1"/>
    <property type="molecule type" value="Genomic_DNA"/>
</dbReference>
<sequence>MMMLIEHQTQFPVHIIFLNYIFYINMIIIKSYNR</sequence>
<evidence type="ECO:0000313" key="2">
    <source>
        <dbReference type="EMBL" id="QHT76554.1"/>
    </source>
</evidence>
<evidence type="ECO:0000256" key="1">
    <source>
        <dbReference type="SAM" id="Phobius"/>
    </source>
</evidence>
<keyword evidence="1" id="KW-0812">Transmembrane</keyword>